<dbReference type="AlphaFoldDB" id="A0A250KWB3"/>
<evidence type="ECO:0000313" key="4">
    <source>
        <dbReference type="Proteomes" id="UP000266313"/>
    </source>
</evidence>
<evidence type="ECO:0000313" key="3">
    <source>
        <dbReference type="EMBL" id="BBA35794.1"/>
    </source>
</evidence>
<reference evidence="3 4" key="1">
    <citation type="submission" date="2016-12" db="EMBL/GenBank/DDBJ databases">
        <title>Genome sequencing of Methylocaldum marinum.</title>
        <authorList>
            <person name="Takeuchi M."/>
            <person name="Kamagata Y."/>
            <person name="Hiraoka S."/>
            <person name="Oshima K."/>
            <person name="Hattori M."/>
            <person name="Iwasaki W."/>
        </authorList>
    </citation>
    <scope>NUCLEOTIDE SEQUENCE [LARGE SCALE GENOMIC DNA]</scope>
    <source>
        <strain evidence="3 4">S8</strain>
    </source>
</reference>
<organism evidence="3 4">
    <name type="scientific">Methylocaldum marinum</name>
    <dbReference type="NCBI Taxonomy" id="1432792"/>
    <lineage>
        <taxon>Bacteria</taxon>
        <taxon>Pseudomonadati</taxon>
        <taxon>Pseudomonadota</taxon>
        <taxon>Gammaproteobacteria</taxon>
        <taxon>Methylococcales</taxon>
        <taxon>Methylococcaceae</taxon>
        <taxon>Methylocaldum</taxon>
    </lineage>
</organism>
<proteinExistence type="predicted"/>
<dbReference type="InterPro" id="IPR041238">
    <property type="entry name" value="Rap1a"/>
</dbReference>
<dbReference type="OrthoDB" id="5516488at2"/>
<feature type="signal peptide" evidence="1">
    <location>
        <begin position="1"/>
        <end position="25"/>
    </location>
</feature>
<dbReference type="Proteomes" id="UP000266313">
    <property type="component" value="Chromosome"/>
</dbReference>
<feature type="chain" id="PRO_5012919488" description="Rap1a immunity protein domain-containing protein" evidence="1">
    <location>
        <begin position="26"/>
        <end position="138"/>
    </location>
</feature>
<protein>
    <recommendedName>
        <fullName evidence="2">Rap1a immunity protein domain-containing protein</fullName>
    </recommendedName>
</protein>
<evidence type="ECO:0000259" key="2">
    <source>
        <dbReference type="Pfam" id="PF18602"/>
    </source>
</evidence>
<keyword evidence="1" id="KW-0732">Signal</keyword>
<accession>A0A250KWB3</accession>
<feature type="domain" description="Rap1a immunity protein" evidence="2">
    <location>
        <begin position="37"/>
        <end position="128"/>
    </location>
</feature>
<gene>
    <name evidence="3" type="ORF">sS8_3862</name>
</gene>
<name>A0A250KWB3_9GAMM</name>
<keyword evidence="4" id="KW-1185">Reference proteome</keyword>
<dbReference type="RefSeq" id="WP_119631087.1">
    <property type="nucleotide sequence ID" value="NZ_AP017928.1"/>
</dbReference>
<sequence length="138" mass="15584">MQVKRLMNTAIILSATLVPMSGVFAVTEDNFLVRNVRDLIDLCTTPRDDPLHAAAVHFCTGYLVGAYHYHESQHSGPNSHPFVCPPDPKPTRQQAIAEFVSWARAHPEYGNERPVDVMFRFMSERWPCKTTAPRGMTD</sequence>
<evidence type="ECO:0000256" key="1">
    <source>
        <dbReference type="SAM" id="SignalP"/>
    </source>
</evidence>
<dbReference type="KEGG" id="mmai:sS8_3862"/>
<dbReference type="Pfam" id="PF18602">
    <property type="entry name" value="Rap1a"/>
    <property type="match status" value="1"/>
</dbReference>
<dbReference type="EMBL" id="AP017928">
    <property type="protein sequence ID" value="BBA35794.1"/>
    <property type="molecule type" value="Genomic_DNA"/>
</dbReference>